<dbReference type="PATRIC" id="fig|299146.4.peg.3995"/>
<dbReference type="InterPro" id="IPR050267">
    <property type="entry name" value="Anti-sigma-factor_SerPK"/>
</dbReference>
<dbReference type="PANTHER" id="PTHR35526:SF3">
    <property type="entry name" value="ANTI-SIGMA-F FACTOR RSBW"/>
    <property type="match status" value="1"/>
</dbReference>
<dbReference type="SUPFAM" id="SSF55874">
    <property type="entry name" value="ATPase domain of HSP90 chaperone/DNA topoisomerase II/histidine kinase"/>
    <property type="match status" value="1"/>
</dbReference>
<dbReference type="Pfam" id="PF13581">
    <property type="entry name" value="HATPase_c_2"/>
    <property type="match status" value="1"/>
</dbReference>
<proteinExistence type="predicted"/>
<dbReference type="PANTHER" id="PTHR35526">
    <property type="entry name" value="ANTI-SIGMA-F FACTOR RSBW-RELATED"/>
    <property type="match status" value="1"/>
</dbReference>
<feature type="domain" description="Histidine kinase/HSP90-like ATPase" evidence="2">
    <location>
        <begin position="88"/>
        <end position="184"/>
    </location>
</feature>
<protein>
    <submittedName>
        <fullName evidence="3">Anti-sigma regulatory factor (Ser/Thr protein kinase)</fullName>
    </submittedName>
</protein>
<dbReference type="Gene3D" id="3.30.565.10">
    <property type="entry name" value="Histidine kinase-like ATPase, C-terminal domain"/>
    <property type="match status" value="1"/>
</dbReference>
<keyword evidence="4" id="KW-1185">Reference proteome</keyword>
<dbReference type="EMBL" id="LT594324">
    <property type="protein sequence ID" value="SBT50862.1"/>
    <property type="molecule type" value="Genomic_DNA"/>
</dbReference>
<organism evidence="3 4">
    <name type="scientific">Micromonospora narathiwatensis</name>
    <dbReference type="NCBI Taxonomy" id="299146"/>
    <lineage>
        <taxon>Bacteria</taxon>
        <taxon>Bacillati</taxon>
        <taxon>Actinomycetota</taxon>
        <taxon>Actinomycetes</taxon>
        <taxon>Micromonosporales</taxon>
        <taxon>Micromonosporaceae</taxon>
        <taxon>Micromonospora</taxon>
    </lineage>
</organism>
<dbReference type="Proteomes" id="UP000198765">
    <property type="component" value="Chromosome I"/>
</dbReference>
<dbReference type="SMART" id="SM00387">
    <property type="entry name" value="HATPase_c"/>
    <property type="match status" value="1"/>
</dbReference>
<keyword evidence="3" id="KW-0418">Kinase</keyword>
<name>A0A1A9A3W1_9ACTN</name>
<evidence type="ECO:0000313" key="4">
    <source>
        <dbReference type="Proteomes" id="UP000198765"/>
    </source>
</evidence>
<evidence type="ECO:0000313" key="3">
    <source>
        <dbReference type="EMBL" id="SBT50862.1"/>
    </source>
</evidence>
<reference evidence="3 4" key="1">
    <citation type="submission" date="2016-06" db="EMBL/GenBank/DDBJ databases">
        <authorList>
            <person name="Kjaerup R.B."/>
            <person name="Dalgaard T.S."/>
            <person name="Juul-Madsen H.R."/>
        </authorList>
    </citation>
    <scope>NUCLEOTIDE SEQUENCE [LARGE SCALE GENOMIC DNA]</scope>
    <source>
        <strain evidence="3 4">DSM 45248</strain>
    </source>
</reference>
<evidence type="ECO:0000259" key="2">
    <source>
        <dbReference type="SMART" id="SM00387"/>
    </source>
</evidence>
<dbReference type="InterPro" id="IPR003594">
    <property type="entry name" value="HATPase_dom"/>
</dbReference>
<keyword evidence="3" id="KW-0808">Transferase</keyword>
<evidence type="ECO:0000256" key="1">
    <source>
        <dbReference type="ARBA" id="ARBA00022527"/>
    </source>
</evidence>
<dbReference type="CDD" id="cd16936">
    <property type="entry name" value="HATPase_RsbW-like"/>
    <property type="match status" value="1"/>
</dbReference>
<dbReference type="InterPro" id="IPR036890">
    <property type="entry name" value="HATPase_C_sf"/>
</dbReference>
<keyword evidence="1" id="KW-0723">Serine/threonine-protein kinase</keyword>
<accession>A0A1A9A3W1</accession>
<gene>
    <name evidence="3" type="ORF">GA0070621_3857</name>
</gene>
<dbReference type="GO" id="GO:0004674">
    <property type="term" value="F:protein serine/threonine kinase activity"/>
    <property type="evidence" value="ECO:0007669"/>
    <property type="project" value="UniProtKB-KW"/>
</dbReference>
<dbReference type="AlphaFoldDB" id="A0A1A9A3W1"/>
<sequence>MRDTMSQSAADGVTGAARETLTYGGNAAKITEMHRRDGAMTNADPPAPRTVVPIEPSLLFAEAFDQAQVTELRHSVTSCAHAAGLRGQRLDDFVLAVNELITNAVRHGGGQGWLRLWRQAGELVCEVADHGHGISAHRLSDRNRPAPDTAGGWGLWLARELSDTMVVDTGDAGTTVRISAALGLPEQSRGQRAE</sequence>